<name>A0AC35FUS2_9BILA</name>
<protein>
    <submittedName>
        <fullName evidence="2">G-protein coupled receptors family 1 profile domain-containing protein</fullName>
    </submittedName>
</protein>
<organism evidence="1 2">
    <name type="scientific">Panagrolaimus sp. PS1159</name>
    <dbReference type="NCBI Taxonomy" id="55785"/>
    <lineage>
        <taxon>Eukaryota</taxon>
        <taxon>Metazoa</taxon>
        <taxon>Ecdysozoa</taxon>
        <taxon>Nematoda</taxon>
        <taxon>Chromadorea</taxon>
        <taxon>Rhabditida</taxon>
        <taxon>Tylenchina</taxon>
        <taxon>Panagrolaimomorpha</taxon>
        <taxon>Panagrolaimoidea</taxon>
        <taxon>Panagrolaimidae</taxon>
        <taxon>Panagrolaimus</taxon>
    </lineage>
</organism>
<dbReference type="WBParaSite" id="PS1159_v2.g21089.t1">
    <property type="protein sequence ID" value="PS1159_v2.g21089.t1"/>
    <property type="gene ID" value="PS1159_v2.g21089"/>
</dbReference>
<evidence type="ECO:0000313" key="1">
    <source>
        <dbReference type="Proteomes" id="UP000887580"/>
    </source>
</evidence>
<sequence>MFACCLFSGVAEWYSPFHSYIYHILCIIGVLSNISIVFVLLRPTMRSNPFNLFLIFIAICDMSLMASYFIFKQIEMCHPWFFSYTWILITYGYATLSVLFHSVSLWLTVNMAVLRYLVIKGSATSNPNMPRFNTYKAAGISILLAVLISLAGSAPNMLRYQIHDNGMVGVPKICTSPDSPYSKYYQSDDSVRAFVFIQPQFWSCSWERFSFWTAGIVLKVIPCVLLTIFMALLVRMLIEAKNRKHRLSHGSAMSTASSIKTKAHATMSSANKTTERTTTMLVLIVFVFLITELPQGIMVLKVGFDPPFKMAMQQIGDIIDLLSLLNSSVNFILYSTMSNLFRREFINAFRECCPWERILQRKKSNSIIIQQQRTNLLARNGSAPLQSPPITNVGITTTAIGPHTGSLKNQILRSPGISTKIGGDNCKERLIDVTSSEEIGVESIANV</sequence>
<proteinExistence type="predicted"/>
<dbReference type="Proteomes" id="UP000887580">
    <property type="component" value="Unplaced"/>
</dbReference>
<accession>A0AC35FUS2</accession>
<evidence type="ECO:0000313" key="2">
    <source>
        <dbReference type="WBParaSite" id="PS1159_v2.g21089.t1"/>
    </source>
</evidence>
<reference evidence="2" key="1">
    <citation type="submission" date="2022-11" db="UniProtKB">
        <authorList>
            <consortium name="WormBaseParasite"/>
        </authorList>
    </citation>
    <scope>IDENTIFICATION</scope>
</reference>